<evidence type="ECO:0000256" key="5">
    <source>
        <dbReference type="ARBA" id="ARBA00022989"/>
    </source>
</evidence>
<dbReference type="Gene3D" id="1.20.1250.20">
    <property type="entry name" value="MFS general substrate transporter like domains"/>
    <property type="match status" value="1"/>
</dbReference>
<comment type="caution">
    <text evidence="9">The sequence shown here is derived from an EMBL/GenBank/DDBJ whole genome shotgun (WGS) entry which is preliminary data.</text>
</comment>
<dbReference type="InterPro" id="IPR011701">
    <property type="entry name" value="MFS"/>
</dbReference>
<feature type="transmembrane region" description="Helical" evidence="8">
    <location>
        <begin position="221"/>
        <end position="246"/>
    </location>
</feature>
<protein>
    <submittedName>
        <fullName evidence="9">MFS transporter</fullName>
    </submittedName>
</protein>
<comment type="subcellular location">
    <subcellularLocation>
        <location evidence="1">Cell membrane</location>
        <topology evidence="1">Multi-pass membrane protein</topology>
    </subcellularLocation>
</comment>
<keyword evidence="3" id="KW-1003">Cell membrane</keyword>
<keyword evidence="6 8" id="KW-0472">Membrane</keyword>
<feature type="transmembrane region" description="Helical" evidence="8">
    <location>
        <begin position="380"/>
        <end position="398"/>
    </location>
</feature>
<evidence type="ECO:0000256" key="8">
    <source>
        <dbReference type="SAM" id="Phobius"/>
    </source>
</evidence>
<evidence type="ECO:0000256" key="6">
    <source>
        <dbReference type="ARBA" id="ARBA00023136"/>
    </source>
</evidence>
<organism evidence="9 10">
    <name type="scientific">Streptomyces siamensis</name>
    <dbReference type="NCBI Taxonomy" id="1274986"/>
    <lineage>
        <taxon>Bacteria</taxon>
        <taxon>Bacillati</taxon>
        <taxon>Actinomycetota</taxon>
        <taxon>Actinomycetes</taxon>
        <taxon>Kitasatosporales</taxon>
        <taxon>Streptomycetaceae</taxon>
        <taxon>Streptomyces</taxon>
    </lineage>
</organism>
<sequence>MAQTAERERRGRLRGAATVLLVAVFVDALGSGLYMAVSVVFFTRYLHLGSGQVGVGLSVAGAVSLLSLVPIGMLADRSGPRRMLIAAHLARAALLTCYPFASAFPAFLCVMALLAVADRAASPLVQGLFGTAVGKEQRVRAMGRARSLQNLGLALGGLVAGAALVPDSDGVYVGIVYADSASFVVAAALVARLRTTTAAALDGGRPLPWKRRFSVFRDRRFALLTGLNSVVSLHVTVLTAGVPLWVLAHDRLPRAVIAWTLVLNTVVVVLFQVRATRGIESAGDGGRALRRGGLLLAVGCGGLAVTGAAPAPVAVALLLGAVAFQAFAEMQQQAGAWAISYDLAPEDSRQVYLAFFGLGNAARNTYGPLVVTFLVVRQGAVGWLLLGALVLAAGAWSARAGLSAGPPPVAGSAGRAAAPAAAPSADPAFPPSADPVPAVSAAPVAAPHTDPVPAPSADPAAAPHAPSSVPHVQGGIRGHRS</sequence>
<dbReference type="Proteomes" id="UP001501759">
    <property type="component" value="Unassembled WGS sequence"/>
</dbReference>
<dbReference type="SUPFAM" id="SSF103473">
    <property type="entry name" value="MFS general substrate transporter"/>
    <property type="match status" value="1"/>
</dbReference>
<evidence type="ECO:0000256" key="2">
    <source>
        <dbReference type="ARBA" id="ARBA00022448"/>
    </source>
</evidence>
<evidence type="ECO:0000256" key="1">
    <source>
        <dbReference type="ARBA" id="ARBA00004651"/>
    </source>
</evidence>
<feature type="transmembrane region" description="Helical" evidence="8">
    <location>
        <begin position="54"/>
        <end position="75"/>
    </location>
</feature>
<keyword evidence="10" id="KW-1185">Reference proteome</keyword>
<accession>A0ABP9IYL2</accession>
<keyword evidence="4 8" id="KW-0812">Transmembrane</keyword>
<feature type="transmembrane region" description="Helical" evidence="8">
    <location>
        <begin position="20"/>
        <end position="42"/>
    </location>
</feature>
<dbReference type="InterPro" id="IPR036259">
    <property type="entry name" value="MFS_trans_sf"/>
</dbReference>
<feature type="compositionally biased region" description="Low complexity" evidence="7">
    <location>
        <begin position="435"/>
        <end position="447"/>
    </location>
</feature>
<feature type="compositionally biased region" description="Low complexity" evidence="7">
    <location>
        <begin position="457"/>
        <end position="472"/>
    </location>
</feature>
<feature type="transmembrane region" description="Helical" evidence="8">
    <location>
        <begin position="252"/>
        <end position="273"/>
    </location>
</feature>
<dbReference type="InterPro" id="IPR050171">
    <property type="entry name" value="MFS_Transporters"/>
</dbReference>
<feature type="transmembrane region" description="Helical" evidence="8">
    <location>
        <begin position="171"/>
        <end position="191"/>
    </location>
</feature>
<reference evidence="10" key="1">
    <citation type="journal article" date="2019" name="Int. J. Syst. Evol. Microbiol.">
        <title>The Global Catalogue of Microorganisms (GCM) 10K type strain sequencing project: providing services to taxonomists for standard genome sequencing and annotation.</title>
        <authorList>
            <consortium name="The Broad Institute Genomics Platform"/>
            <consortium name="The Broad Institute Genome Sequencing Center for Infectious Disease"/>
            <person name="Wu L."/>
            <person name="Ma J."/>
        </authorList>
    </citation>
    <scope>NUCLEOTIDE SEQUENCE [LARGE SCALE GENOMIC DNA]</scope>
    <source>
        <strain evidence="10">JCM 18409</strain>
    </source>
</reference>
<keyword evidence="5 8" id="KW-1133">Transmembrane helix</keyword>
<dbReference type="EMBL" id="BAABKB010000010">
    <property type="protein sequence ID" value="GAA5013189.1"/>
    <property type="molecule type" value="Genomic_DNA"/>
</dbReference>
<dbReference type="Pfam" id="PF07690">
    <property type="entry name" value="MFS_1"/>
    <property type="match status" value="1"/>
</dbReference>
<evidence type="ECO:0000313" key="10">
    <source>
        <dbReference type="Proteomes" id="UP001501759"/>
    </source>
</evidence>
<gene>
    <name evidence="9" type="ORF">GCM10023335_35810</name>
</gene>
<evidence type="ECO:0000313" key="9">
    <source>
        <dbReference type="EMBL" id="GAA5013189.1"/>
    </source>
</evidence>
<evidence type="ECO:0000256" key="4">
    <source>
        <dbReference type="ARBA" id="ARBA00022692"/>
    </source>
</evidence>
<dbReference type="RefSeq" id="WP_345649410.1">
    <property type="nucleotide sequence ID" value="NZ_BAABKB010000010.1"/>
</dbReference>
<feature type="region of interest" description="Disordered" evidence="7">
    <location>
        <begin position="420"/>
        <end position="481"/>
    </location>
</feature>
<evidence type="ECO:0000256" key="3">
    <source>
        <dbReference type="ARBA" id="ARBA00022475"/>
    </source>
</evidence>
<keyword evidence="2" id="KW-0813">Transport</keyword>
<name>A0ABP9IYL2_9ACTN</name>
<proteinExistence type="predicted"/>
<feature type="transmembrane region" description="Helical" evidence="8">
    <location>
        <begin position="294"/>
        <end position="327"/>
    </location>
</feature>
<dbReference type="PANTHER" id="PTHR23517">
    <property type="entry name" value="RESISTANCE PROTEIN MDTM, PUTATIVE-RELATED-RELATED"/>
    <property type="match status" value="1"/>
</dbReference>
<evidence type="ECO:0000256" key="7">
    <source>
        <dbReference type="SAM" id="MobiDB-lite"/>
    </source>
</evidence>
<dbReference type="PANTHER" id="PTHR23517:SF2">
    <property type="entry name" value="MULTIDRUG RESISTANCE PROTEIN MDTH"/>
    <property type="match status" value="1"/>
</dbReference>